<dbReference type="AlphaFoldDB" id="D6TWS2"/>
<evidence type="ECO:0000313" key="2">
    <source>
        <dbReference type="Proteomes" id="UP000004508"/>
    </source>
</evidence>
<dbReference type="Proteomes" id="UP000004508">
    <property type="component" value="Unassembled WGS sequence"/>
</dbReference>
<accession>D6TWS2</accession>
<comment type="caution">
    <text evidence="1">The sequence shown here is derived from an EMBL/GenBank/DDBJ whole genome shotgun (WGS) entry which is preliminary data.</text>
</comment>
<sequence>MGFYLLTCQGKYIIDKYVYTNLPLCIQQGVQRSFLEKSIS</sequence>
<protein>
    <submittedName>
        <fullName evidence="1">Uncharacterized protein</fullName>
    </submittedName>
</protein>
<keyword evidence="2" id="KW-1185">Reference proteome</keyword>
<name>D6TWS2_KTERA</name>
<reference evidence="1 2" key="1">
    <citation type="journal article" date="2011" name="Stand. Genomic Sci.">
        <title>Non-contiguous finished genome sequence and contextual data of the filamentous soil bacterium Ktedonobacter racemifer type strain (SOSP1-21).</title>
        <authorList>
            <person name="Chang Y.J."/>
            <person name="Land M."/>
            <person name="Hauser L."/>
            <person name="Chertkov O."/>
            <person name="Del Rio T.G."/>
            <person name="Nolan M."/>
            <person name="Copeland A."/>
            <person name="Tice H."/>
            <person name="Cheng J.F."/>
            <person name="Lucas S."/>
            <person name="Han C."/>
            <person name="Goodwin L."/>
            <person name="Pitluck S."/>
            <person name="Ivanova N."/>
            <person name="Ovchinikova G."/>
            <person name="Pati A."/>
            <person name="Chen A."/>
            <person name="Palaniappan K."/>
            <person name="Mavromatis K."/>
            <person name="Liolios K."/>
            <person name="Brettin T."/>
            <person name="Fiebig A."/>
            <person name="Rohde M."/>
            <person name="Abt B."/>
            <person name="Goker M."/>
            <person name="Detter J.C."/>
            <person name="Woyke T."/>
            <person name="Bristow J."/>
            <person name="Eisen J.A."/>
            <person name="Markowitz V."/>
            <person name="Hugenholtz P."/>
            <person name="Kyrpides N.C."/>
            <person name="Klenk H.P."/>
            <person name="Lapidus A."/>
        </authorList>
    </citation>
    <scope>NUCLEOTIDE SEQUENCE [LARGE SCALE GENOMIC DNA]</scope>
    <source>
        <strain evidence="2">DSM 44963</strain>
    </source>
</reference>
<dbReference type="EMBL" id="ADVG01000003">
    <property type="protein sequence ID" value="EFH84655.1"/>
    <property type="molecule type" value="Genomic_DNA"/>
</dbReference>
<organism evidence="1 2">
    <name type="scientific">Ktedonobacter racemifer DSM 44963</name>
    <dbReference type="NCBI Taxonomy" id="485913"/>
    <lineage>
        <taxon>Bacteria</taxon>
        <taxon>Bacillati</taxon>
        <taxon>Chloroflexota</taxon>
        <taxon>Ktedonobacteria</taxon>
        <taxon>Ktedonobacterales</taxon>
        <taxon>Ktedonobacteraceae</taxon>
        <taxon>Ktedonobacter</taxon>
    </lineage>
</organism>
<dbReference type="InParanoid" id="D6TWS2"/>
<evidence type="ECO:0000313" key="1">
    <source>
        <dbReference type="EMBL" id="EFH84655.1"/>
    </source>
</evidence>
<gene>
    <name evidence="1" type="ORF">Krac_5750</name>
</gene>
<proteinExistence type="predicted"/>